<evidence type="ECO:0000256" key="10">
    <source>
        <dbReference type="SAM" id="Phobius"/>
    </source>
</evidence>
<gene>
    <name evidence="12" type="ORF">BGE01nite_25660</name>
</gene>
<evidence type="ECO:0000256" key="7">
    <source>
        <dbReference type="ARBA" id="ARBA00022777"/>
    </source>
</evidence>
<dbReference type="InterPro" id="IPR036890">
    <property type="entry name" value="HATPase_C_sf"/>
</dbReference>
<dbReference type="Gene3D" id="1.10.287.130">
    <property type="match status" value="1"/>
</dbReference>
<dbReference type="EC" id="2.7.13.3" evidence="3"/>
<feature type="transmembrane region" description="Helical" evidence="10">
    <location>
        <begin position="149"/>
        <end position="169"/>
    </location>
</feature>
<dbReference type="Pfam" id="PF02518">
    <property type="entry name" value="HATPase_c"/>
    <property type="match status" value="1"/>
</dbReference>
<dbReference type="InterPro" id="IPR003594">
    <property type="entry name" value="HATPase_dom"/>
</dbReference>
<evidence type="ECO:0000256" key="9">
    <source>
        <dbReference type="ARBA" id="ARBA00023136"/>
    </source>
</evidence>
<dbReference type="CDD" id="cd00075">
    <property type="entry name" value="HATPase"/>
    <property type="match status" value="1"/>
</dbReference>
<dbReference type="Pfam" id="PF00512">
    <property type="entry name" value="HisKA"/>
    <property type="match status" value="1"/>
</dbReference>
<reference evidence="12 13" key="1">
    <citation type="submission" date="2019-07" db="EMBL/GenBank/DDBJ databases">
        <title>Whole genome shotgun sequence of Brevifollis gellanilyticus NBRC 108608.</title>
        <authorList>
            <person name="Hosoyama A."/>
            <person name="Uohara A."/>
            <person name="Ohji S."/>
            <person name="Ichikawa N."/>
        </authorList>
    </citation>
    <scope>NUCLEOTIDE SEQUENCE [LARGE SCALE GENOMIC DNA]</scope>
    <source>
        <strain evidence="12 13">NBRC 108608</strain>
    </source>
</reference>
<protein>
    <recommendedName>
        <fullName evidence="3">histidine kinase</fullName>
        <ecNumber evidence="3">2.7.13.3</ecNumber>
    </recommendedName>
</protein>
<dbReference type="EMBL" id="BKAG01000016">
    <property type="protein sequence ID" value="GEP43275.1"/>
    <property type="molecule type" value="Genomic_DNA"/>
</dbReference>
<feature type="domain" description="Histidine kinase" evidence="11">
    <location>
        <begin position="232"/>
        <end position="445"/>
    </location>
</feature>
<dbReference type="InterPro" id="IPR004358">
    <property type="entry name" value="Sig_transdc_His_kin-like_C"/>
</dbReference>
<dbReference type="Gene3D" id="3.30.565.10">
    <property type="entry name" value="Histidine kinase-like ATPase, C-terminal domain"/>
    <property type="match status" value="1"/>
</dbReference>
<comment type="catalytic activity">
    <reaction evidence="1">
        <text>ATP + protein L-histidine = ADP + protein N-phospho-L-histidine.</text>
        <dbReference type="EC" id="2.7.13.3"/>
    </reaction>
</comment>
<dbReference type="CDD" id="cd00082">
    <property type="entry name" value="HisKA"/>
    <property type="match status" value="1"/>
</dbReference>
<dbReference type="AlphaFoldDB" id="A0A512M971"/>
<keyword evidence="7" id="KW-0418">Kinase</keyword>
<dbReference type="PROSITE" id="PS50109">
    <property type="entry name" value="HIS_KIN"/>
    <property type="match status" value="1"/>
</dbReference>
<organism evidence="12 13">
    <name type="scientific">Brevifollis gellanilyticus</name>
    <dbReference type="NCBI Taxonomy" id="748831"/>
    <lineage>
        <taxon>Bacteria</taxon>
        <taxon>Pseudomonadati</taxon>
        <taxon>Verrucomicrobiota</taxon>
        <taxon>Verrucomicrobiia</taxon>
        <taxon>Verrucomicrobiales</taxon>
        <taxon>Verrucomicrobiaceae</taxon>
    </lineage>
</organism>
<evidence type="ECO:0000259" key="11">
    <source>
        <dbReference type="PROSITE" id="PS50109"/>
    </source>
</evidence>
<keyword evidence="13" id="KW-1185">Reference proteome</keyword>
<dbReference type="GO" id="GO:0000155">
    <property type="term" value="F:phosphorelay sensor kinase activity"/>
    <property type="evidence" value="ECO:0007669"/>
    <property type="project" value="InterPro"/>
</dbReference>
<keyword evidence="9 10" id="KW-0472">Membrane</keyword>
<keyword evidence="8 10" id="KW-1133">Transmembrane helix</keyword>
<evidence type="ECO:0000313" key="12">
    <source>
        <dbReference type="EMBL" id="GEP43275.1"/>
    </source>
</evidence>
<dbReference type="InterPro" id="IPR050428">
    <property type="entry name" value="TCS_sensor_his_kinase"/>
</dbReference>
<dbReference type="InterPro" id="IPR003661">
    <property type="entry name" value="HisK_dim/P_dom"/>
</dbReference>
<dbReference type="SUPFAM" id="SSF47384">
    <property type="entry name" value="Homodimeric domain of signal transducing histidine kinase"/>
    <property type="match status" value="1"/>
</dbReference>
<sequence>MLALFVGTSIALTLIFVRSTVSRDLRRFDAAVVMNDLVEYAAIYASSGIKGVLDVFPAGQSSDSSAIRITSPDGIILFEEIPPGIHVYAWPAKPPSNDWSARKTVLQELTSPETELRLTIGAIRLRDGNYLWFGRTDEEAQRYQHNITIYLWLAGILAAAVALLPVIWYSHEVLIPIRSFTNSARRLHLPEGTARLMVPRAIPELQTLASVVNAGLDQILSLTRELQSTNDQLAHELRTPLARVRGNLENLLDKSDNAAAQDAAARSLEEIDRAAQLVQHILTIRGGDHGALRLYRQQTPVHQIITNLVDLFTPAAEDRNLTLGIQQGLDLVLNLDRELITQAISNLLDNALAYTPKGGKINLRWQAEGTGVVIFVEDTGPGVHREEMQMIWERYNRGSSAVVRHPGIGLGLSLVRAISTAHGGSVGVTNRVTGGASFWIKLPQG</sequence>
<evidence type="ECO:0000256" key="4">
    <source>
        <dbReference type="ARBA" id="ARBA00022553"/>
    </source>
</evidence>
<dbReference type="Proteomes" id="UP000321577">
    <property type="component" value="Unassembled WGS sequence"/>
</dbReference>
<dbReference type="SUPFAM" id="SSF55874">
    <property type="entry name" value="ATPase domain of HSP90 chaperone/DNA topoisomerase II/histidine kinase"/>
    <property type="match status" value="1"/>
</dbReference>
<dbReference type="PRINTS" id="PR00344">
    <property type="entry name" value="BCTRLSENSOR"/>
</dbReference>
<evidence type="ECO:0000256" key="1">
    <source>
        <dbReference type="ARBA" id="ARBA00000085"/>
    </source>
</evidence>
<evidence type="ECO:0000256" key="5">
    <source>
        <dbReference type="ARBA" id="ARBA00022679"/>
    </source>
</evidence>
<proteinExistence type="predicted"/>
<accession>A0A512M971</accession>
<dbReference type="InterPro" id="IPR005467">
    <property type="entry name" value="His_kinase_dom"/>
</dbReference>
<name>A0A512M971_9BACT</name>
<dbReference type="SMART" id="SM00388">
    <property type="entry name" value="HisKA"/>
    <property type="match status" value="1"/>
</dbReference>
<keyword evidence="5" id="KW-0808">Transferase</keyword>
<keyword evidence="6 10" id="KW-0812">Transmembrane</keyword>
<dbReference type="GO" id="GO:0005886">
    <property type="term" value="C:plasma membrane"/>
    <property type="evidence" value="ECO:0007669"/>
    <property type="project" value="TreeGrafter"/>
</dbReference>
<evidence type="ECO:0000256" key="2">
    <source>
        <dbReference type="ARBA" id="ARBA00004370"/>
    </source>
</evidence>
<dbReference type="PANTHER" id="PTHR45436">
    <property type="entry name" value="SENSOR HISTIDINE KINASE YKOH"/>
    <property type="match status" value="1"/>
</dbReference>
<evidence type="ECO:0000313" key="13">
    <source>
        <dbReference type="Proteomes" id="UP000321577"/>
    </source>
</evidence>
<keyword evidence="4" id="KW-0597">Phosphoprotein</keyword>
<dbReference type="SMART" id="SM00387">
    <property type="entry name" value="HATPase_c"/>
    <property type="match status" value="1"/>
</dbReference>
<dbReference type="PANTHER" id="PTHR45436:SF8">
    <property type="entry name" value="HISTIDINE KINASE"/>
    <property type="match status" value="1"/>
</dbReference>
<evidence type="ECO:0000256" key="8">
    <source>
        <dbReference type="ARBA" id="ARBA00022989"/>
    </source>
</evidence>
<evidence type="ECO:0000256" key="6">
    <source>
        <dbReference type="ARBA" id="ARBA00022692"/>
    </source>
</evidence>
<dbReference type="InterPro" id="IPR036097">
    <property type="entry name" value="HisK_dim/P_sf"/>
</dbReference>
<comment type="subcellular location">
    <subcellularLocation>
        <location evidence="2">Membrane</location>
    </subcellularLocation>
</comment>
<comment type="caution">
    <text evidence="12">The sequence shown here is derived from an EMBL/GenBank/DDBJ whole genome shotgun (WGS) entry which is preliminary data.</text>
</comment>
<evidence type="ECO:0000256" key="3">
    <source>
        <dbReference type="ARBA" id="ARBA00012438"/>
    </source>
</evidence>